<sequence>MYLIIAATTNPAKIQAISEGFSDLFEHQSCHTEGVEVDSGVAAQPTTNLETRTGARQRVAQARRLRPNADFWVAIEAGVEDGSAFAWVVVENQTQRGESRSASFMLPGVIVQSIANGKELGEEMARLTGIENIKQKGGAIGAFTAGKLSRTRVYYQAVILALCPFHNAIYQQNSD</sequence>
<evidence type="ECO:0000256" key="7">
    <source>
        <dbReference type="ARBA" id="ARBA00023211"/>
    </source>
</evidence>
<comment type="caution">
    <text evidence="11">Lacks conserved residue(s) required for the propagation of feature annotation.</text>
</comment>
<dbReference type="Pfam" id="PF01931">
    <property type="entry name" value="NTPase_I-T"/>
    <property type="match status" value="1"/>
</dbReference>
<comment type="catalytic activity">
    <reaction evidence="8 11">
        <text>ITP + H2O = IDP + phosphate + H(+)</text>
        <dbReference type="Rhea" id="RHEA:28330"/>
        <dbReference type="ChEBI" id="CHEBI:15377"/>
        <dbReference type="ChEBI" id="CHEBI:15378"/>
        <dbReference type="ChEBI" id="CHEBI:43474"/>
        <dbReference type="ChEBI" id="CHEBI:58280"/>
        <dbReference type="ChEBI" id="CHEBI:61402"/>
        <dbReference type="EC" id="3.6.1.73"/>
    </reaction>
</comment>
<evidence type="ECO:0000256" key="5">
    <source>
        <dbReference type="ARBA" id="ARBA00022842"/>
    </source>
</evidence>
<keyword evidence="4 11" id="KW-0378">Hydrolase</keyword>
<dbReference type="InterPro" id="IPR050299">
    <property type="entry name" value="YjjX_NTPase"/>
</dbReference>
<dbReference type="EMBL" id="FOVC01000003">
    <property type="protein sequence ID" value="SFN18901.1"/>
    <property type="molecule type" value="Genomic_DNA"/>
</dbReference>
<accession>A0A1I4WYU8</accession>
<evidence type="ECO:0000256" key="9">
    <source>
        <dbReference type="ARBA" id="ARBA00048781"/>
    </source>
</evidence>
<keyword evidence="5 11" id="KW-0460">Magnesium</keyword>
<dbReference type="EC" id="3.6.1.73" evidence="11"/>
<dbReference type="InterPro" id="IPR026533">
    <property type="entry name" value="NTPase/PRRC1"/>
</dbReference>
<evidence type="ECO:0000313" key="14">
    <source>
        <dbReference type="Proteomes" id="UP000242222"/>
    </source>
</evidence>
<dbReference type="HAMAP" id="MF_00648">
    <property type="entry name" value="Non_canon_purine_NTPase_YjjX"/>
    <property type="match status" value="1"/>
</dbReference>
<reference evidence="14" key="1">
    <citation type="submission" date="2016-10" db="EMBL/GenBank/DDBJ databases">
        <authorList>
            <person name="Varghese N."/>
            <person name="Submissions S."/>
        </authorList>
    </citation>
    <scope>NUCLEOTIDE SEQUENCE [LARGE SCALE GENOMIC DNA]</scope>
    <source>
        <strain evidence="14">N6PO6</strain>
    </source>
</reference>
<evidence type="ECO:0000256" key="8">
    <source>
        <dbReference type="ARBA" id="ARBA00048174"/>
    </source>
</evidence>
<keyword evidence="14" id="KW-1185">Reference proteome</keyword>
<evidence type="ECO:0000256" key="10">
    <source>
        <dbReference type="ARBA" id="ARBA00060855"/>
    </source>
</evidence>
<dbReference type="OrthoDB" id="6334099at2"/>
<comment type="cofactor">
    <cofactor evidence="1">
        <name>Mn(2+)</name>
        <dbReference type="ChEBI" id="CHEBI:29035"/>
    </cofactor>
</comment>
<evidence type="ECO:0000313" key="13">
    <source>
        <dbReference type="EMBL" id="SFN18901.1"/>
    </source>
</evidence>
<dbReference type="GO" id="GO:0046872">
    <property type="term" value="F:metal ion binding"/>
    <property type="evidence" value="ECO:0007669"/>
    <property type="project" value="UniProtKB-KW"/>
</dbReference>
<feature type="domain" description="Non-canonical purine NTP phosphatase/PRRC1" evidence="12">
    <location>
        <begin position="7"/>
        <end position="165"/>
    </location>
</feature>
<comment type="subunit">
    <text evidence="11">Homodimer.</text>
</comment>
<dbReference type="STRING" id="1367852.SAMN05216516_103176"/>
<evidence type="ECO:0000256" key="6">
    <source>
        <dbReference type="ARBA" id="ARBA00023080"/>
    </source>
</evidence>
<dbReference type="AlphaFoldDB" id="A0A1I4WYU8"/>
<evidence type="ECO:0000256" key="3">
    <source>
        <dbReference type="ARBA" id="ARBA00022741"/>
    </source>
</evidence>
<dbReference type="GO" id="GO:0006772">
    <property type="term" value="P:thiamine metabolic process"/>
    <property type="evidence" value="ECO:0007669"/>
    <property type="project" value="TreeGrafter"/>
</dbReference>
<dbReference type="NCBIfam" id="TIGR00258">
    <property type="entry name" value="inosine/xanthosine triphosphatase"/>
    <property type="match status" value="1"/>
</dbReference>
<dbReference type="Proteomes" id="UP000242222">
    <property type="component" value="Unassembled WGS sequence"/>
</dbReference>
<dbReference type="GO" id="GO:0000166">
    <property type="term" value="F:nucleotide binding"/>
    <property type="evidence" value="ECO:0007669"/>
    <property type="project" value="UniProtKB-KW"/>
</dbReference>
<dbReference type="GO" id="GO:0103023">
    <property type="term" value="F:ITPase activity"/>
    <property type="evidence" value="ECO:0007669"/>
    <property type="project" value="UniProtKB-EC"/>
</dbReference>
<comment type="function">
    <text evidence="11">Phosphatase that hydrolyzes non-canonical purine nucleotides such as XTP and ITP to their respective diphosphate derivatives. Probably excludes non-canonical purines from DNA/RNA precursor pool, thus preventing their incorporation into DNA/RNA and avoiding chromosomal lesions.</text>
</comment>
<feature type="binding site" evidence="11">
    <location>
        <begin position="8"/>
        <end position="13"/>
    </location>
    <ligand>
        <name>substrate</name>
    </ligand>
</feature>
<dbReference type="InterPro" id="IPR029001">
    <property type="entry name" value="ITPase-like_fam"/>
</dbReference>
<comment type="cofactor">
    <cofactor evidence="11">
        <name>Mg(2+)</name>
        <dbReference type="ChEBI" id="CHEBI:18420"/>
    </cofactor>
    <cofactor evidence="11">
        <name>Mn(2+)</name>
        <dbReference type="ChEBI" id="CHEBI:29035"/>
    </cofactor>
    <text evidence="11">Binds 1 divalent metal cation per subunit; can use either Mg(2+) or Mn(2+).</text>
</comment>
<organism evidence="13 14">
    <name type="scientific">Izhakiella capsodis</name>
    <dbReference type="NCBI Taxonomy" id="1367852"/>
    <lineage>
        <taxon>Bacteria</taxon>
        <taxon>Pseudomonadati</taxon>
        <taxon>Pseudomonadota</taxon>
        <taxon>Gammaproteobacteria</taxon>
        <taxon>Enterobacterales</taxon>
        <taxon>Erwiniaceae</taxon>
        <taxon>Izhakiella</taxon>
    </lineage>
</organism>
<dbReference type="RefSeq" id="WP_092876526.1">
    <property type="nucleotide sequence ID" value="NZ_FOVC01000003.1"/>
</dbReference>
<dbReference type="Gene3D" id="3.90.950.10">
    <property type="match status" value="1"/>
</dbReference>
<name>A0A1I4WYU8_9GAMM</name>
<dbReference type="FunFam" id="3.90.950.10:FF:000002">
    <property type="entry name" value="Inosine/xanthosine triphosphatase"/>
    <property type="match status" value="1"/>
</dbReference>
<evidence type="ECO:0000256" key="4">
    <source>
        <dbReference type="ARBA" id="ARBA00022801"/>
    </source>
</evidence>
<keyword evidence="6 11" id="KW-0546">Nucleotide metabolism</keyword>
<evidence type="ECO:0000256" key="1">
    <source>
        <dbReference type="ARBA" id="ARBA00001936"/>
    </source>
</evidence>
<gene>
    <name evidence="13" type="ORF">SAMN05216516_103176</name>
</gene>
<evidence type="ECO:0000256" key="2">
    <source>
        <dbReference type="ARBA" id="ARBA00022723"/>
    </source>
</evidence>
<keyword evidence="7 11" id="KW-0464">Manganese</keyword>
<dbReference type="NCBIfam" id="NF003459">
    <property type="entry name" value="PRK05074.1"/>
    <property type="match status" value="1"/>
</dbReference>
<dbReference type="SUPFAM" id="SSF52972">
    <property type="entry name" value="ITPase-like"/>
    <property type="match status" value="1"/>
</dbReference>
<keyword evidence="3 11" id="KW-0547">Nucleotide-binding</keyword>
<dbReference type="PANTHER" id="PTHR34699">
    <property type="match status" value="1"/>
</dbReference>
<evidence type="ECO:0000256" key="11">
    <source>
        <dbReference type="HAMAP-Rule" id="MF_00648"/>
    </source>
</evidence>
<feature type="binding site" evidence="11">
    <location>
        <position position="38"/>
    </location>
    <ligand>
        <name>Mg(2+)</name>
        <dbReference type="ChEBI" id="CHEBI:18420"/>
    </ligand>
</feature>
<dbReference type="GO" id="GO:0009117">
    <property type="term" value="P:nucleotide metabolic process"/>
    <property type="evidence" value="ECO:0007669"/>
    <property type="project" value="UniProtKB-KW"/>
</dbReference>
<dbReference type="PANTHER" id="PTHR34699:SF2">
    <property type="entry name" value="NON-CANONICAL PURINE NTP PHOSPHATASE_PRRC1 DOMAIN-CONTAINING PROTEIN"/>
    <property type="match status" value="1"/>
</dbReference>
<comment type="catalytic activity">
    <reaction evidence="9 11">
        <text>XTP + H2O = XDP + phosphate + H(+)</text>
        <dbReference type="Rhea" id="RHEA:28406"/>
        <dbReference type="ChEBI" id="CHEBI:15377"/>
        <dbReference type="ChEBI" id="CHEBI:15378"/>
        <dbReference type="ChEBI" id="CHEBI:43474"/>
        <dbReference type="ChEBI" id="CHEBI:59884"/>
        <dbReference type="ChEBI" id="CHEBI:61314"/>
        <dbReference type="EC" id="3.6.1.73"/>
    </reaction>
</comment>
<comment type="similarity">
    <text evidence="10 11">Belongs to the YjjX NTPase family.</text>
</comment>
<dbReference type="InterPro" id="IPR002786">
    <property type="entry name" value="Non_canon_purine_NTPase"/>
</dbReference>
<protein>
    <recommendedName>
        <fullName evidence="11">Inosine/xanthosine triphosphatase</fullName>
        <shortName evidence="11">ITPase/XTPase</shortName>
        <ecNumber evidence="11">3.6.1.73</ecNumber>
    </recommendedName>
    <alternativeName>
        <fullName evidence="11">Non-canonical purine NTP phosphatase</fullName>
    </alternativeName>
    <alternativeName>
        <fullName evidence="11">Non-standard purine NTP phosphatase</fullName>
    </alternativeName>
    <alternativeName>
        <fullName evidence="11">Nucleoside-triphosphate phosphatase</fullName>
        <shortName evidence="11">NTPase</shortName>
    </alternativeName>
</protein>
<proteinExistence type="inferred from homology"/>
<evidence type="ECO:0000259" key="12">
    <source>
        <dbReference type="Pfam" id="PF01931"/>
    </source>
</evidence>
<keyword evidence="2 11" id="KW-0479">Metal-binding</keyword>